<name>A0A815D2G7_ADIRI</name>
<dbReference type="Proteomes" id="UP000663852">
    <property type="component" value="Unassembled WGS sequence"/>
</dbReference>
<proteinExistence type="predicted"/>
<feature type="domain" description="RRM" evidence="3">
    <location>
        <begin position="209"/>
        <end position="294"/>
    </location>
</feature>
<dbReference type="Proteomes" id="UP000663828">
    <property type="component" value="Unassembled WGS sequence"/>
</dbReference>
<organism evidence="4 6">
    <name type="scientific">Adineta ricciae</name>
    <name type="common">Rotifer</name>
    <dbReference type="NCBI Taxonomy" id="249248"/>
    <lineage>
        <taxon>Eukaryota</taxon>
        <taxon>Metazoa</taxon>
        <taxon>Spiralia</taxon>
        <taxon>Gnathifera</taxon>
        <taxon>Rotifera</taxon>
        <taxon>Eurotatoria</taxon>
        <taxon>Bdelloidea</taxon>
        <taxon>Adinetida</taxon>
        <taxon>Adinetidae</taxon>
        <taxon>Adineta</taxon>
    </lineage>
</organism>
<evidence type="ECO:0000256" key="2">
    <source>
        <dbReference type="PROSITE-ProRule" id="PRU00176"/>
    </source>
</evidence>
<dbReference type="EMBL" id="CAJNOJ010000829">
    <property type="protein sequence ID" value="CAF1526824.1"/>
    <property type="molecule type" value="Genomic_DNA"/>
</dbReference>
<gene>
    <name evidence="5" type="ORF">EDS130_LOCUS44267</name>
    <name evidence="4" type="ORF">XAT740_LOCUS28367</name>
</gene>
<dbReference type="PANTHER" id="PTHR23189">
    <property type="entry name" value="RNA RECOGNITION MOTIF-CONTAINING"/>
    <property type="match status" value="1"/>
</dbReference>
<evidence type="ECO:0000256" key="1">
    <source>
        <dbReference type="ARBA" id="ARBA00022884"/>
    </source>
</evidence>
<dbReference type="Pfam" id="PF00076">
    <property type="entry name" value="RRM_1"/>
    <property type="match status" value="1"/>
</dbReference>
<evidence type="ECO:0000259" key="3">
    <source>
        <dbReference type="PROSITE" id="PS50102"/>
    </source>
</evidence>
<evidence type="ECO:0000313" key="4">
    <source>
        <dbReference type="EMBL" id="CAF1291536.1"/>
    </source>
</evidence>
<evidence type="ECO:0000313" key="5">
    <source>
        <dbReference type="EMBL" id="CAF1526824.1"/>
    </source>
</evidence>
<dbReference type="GO" id="GO:0003723">
    <property type="term" value="F:RNA binding"/>
    <property type="evidence" value="ECO:0007669"/>
    <property type="project" value="UniProtKB-UniRule"/>
</dbReference>
<accession>A0A815D2G7</accession>
<reference evidence="4" key="1">
    <citation type="submission" date="2021-02" db="EMBL/GenBank/DDBJ databases">
        <authorList>
            <person name="Nowell W R."/>
        </authorList>
    </citation>
    <scope>NUCLEOTIDE SEQUENCE</scope>
</reference>
<dbReference type="SUPFAM" id="SSF54928">
    <property type="entry name" value="RNA-binding domain, RBD"/>
    <property type="match status" value="1"/>
</dbReference>
<sequence>MVFSPISPACIQTPVNNNSSNETNSQFESEIFVHIDHLSIDSVLKGIHTNINQSREDYSDYYFDENDFELLTEDLMEINSTQSMSNLFDEYINTNDPTTTMRKDKLVKRKRIIDPKNTERRTLFVSGLRNHVTKDELLKYFIGSLRITVKQYRTSSHLKYAFILHRTAHEAEMNLRRPIDLQLLGSVCQIEYAGKCISRANIPESIEQKKVVVRQIPENITEQNLYELFRPCQILKYCPAIDLSSQSTMKTDDHILPGYAVLLFNNKEQATHVIQNTNKYEINGKQLTIALCRS</sequence>
<keyword evidence="1 2" id="KW-0694">RNA-binding</keyword>
<dbReference type="AlphaFoldDB" id="A0A815D2G7"/>
<dbReference type="CDD" id="cd00590">
    <property type="entry name" value="RRM_SF"/>
    <property type="match status" value="1"/>
</dbReference>
<dbReference type="InterPro" id="IPR000504">
    <property type="entry name" value="RRM_dom"/>
</dbReference>
<dbReference type="OrthoDB" id="3800936at2759"/>
<dbReference type="InterPro" id="IPR035979">
    <property type="entry name" value="RBD_domain_sf"/>
</dbReference>
<keyword evidence="6" id="KW-1185">Reference proteome</keyword>
<evidence type="ECO:0000313" key="6">
    <source>
        <dbReference type="Proteomes" id="UP000663828"/>
    </source>
</evidence>
<dbReference type="InterPro" id="IPR012677">
    <property type="entry name" value="Nucleotide-bd_a/b_plait_sf"/>
</dbReference>
<dbReference type="Gene3D" id="3.30.70.330">
    <property type="match status" value="2"/>
</dbReference>
<protein>
    <recommendedName>
        <fullName evidence="3">RRM domain-containing protein</fullName>
    </recommendedName>
</protein>
<dbReference type="EMBL" id="CAJNOR010002418">
    <property type="protein sequence ID" value="CAF1291536.1"/>
    <property type="molecule type" value="Genomic_DNA"/>
</dbReference>
<comment type="caution">
    <text evidence="4">The sequence shown here is derived from an EMBL/GenBank/DDBJ whole genome shotgun (WGS) entry which is preliminary data.</text>
</comment>
<dbReference type="SMART" id="SM00360">
    <property type="entry name" value="RRM"/>
    <property type="match status" value="2"/>
</dbReference>
<dbReference type="PROSITE" id="PS50102">
    <property type="entry name" value="RRM"/>
    <property type="match status" value="1"/>
</dbReference>